<organism evidence="14 15">
    <name type="scientific">Hibiscus syriacus</name>
    <name type="common">Rose of Sharon</name>
    <dbReference type="NCBI Taxonomy" id="106335"/>
    <lineage>
        <taxon>Eukaryota</taxon>
        <taxon>Viridiplantae</taxon>
        <taxon>Streptophyta</taxon>
        <taxon>Embryophyta</taxon>
        <taxon>Tracheophyta</taxon>
        <taxon>Spermatophyta</taxon>
        <taxon>Magnoliopsida</taxon>
        <taxon>eudicotyledons</taxon>
        <taxon>Gunneridae</taxon>
        <taxon>Pentapetalae</taxon>
        <taxon>rosids</taxon>
        <taxon>malvids</taxon>
        <taxon>Malvales</taxon>
        <taxon>Malvaceae</taxon>
        <taxon>Malvoideae</taxon>
        <taxon>Hibiscus</taxon>
    </lineage>
</organism>
<evidence type="ECO:0000313" key="15">
    <source>
        <dbReference type="Proteomes" id="UP000436088"/>
    </source>
</evidence>
<dbReference type="GO" id="GO:0005524">
    <property type="term" value="F:ATP binding"/>
    <property type="evidence" value="ECO:0007669"/>
    <property type="project" value="UniProtKB-KW"/>
</dbReference>
<evidence type="ECO:0000256" key="1">
    <source>
        <dbReference type="ARBA" id="ARBA00012486"/>
    </source>
</evidence>
<evidence type="ECO:0000256" key="10">
    <source>
        <dbReference type="PROSITE-ProRule" id="PRU10133"/>
    </source>
</evidence>
<feature type="domain" description="UBC core" evidence="13">
    <location>
        <begin position="1"/>
        <end position="139"/>
    </location>
</feature>
<evidence type="ECO:0000256" key="5">
    <source>
        <dbReference type="ARBA" id="ARBA00022741"/>
    </source>
</evidence>
<dbReference type="InterPro" id="IPR000608">
    <property type="entry name" value="UBC"/>
</dbReference>
<dbReference type="InterPro" id="IPR001965">
    <property type="entry name" value="Znf_PHD"/>
</dbReference>
<evidence type="ECO:0000259" key="12">
    <source>
        <dbReference type="PROSITE" id="PS50081"/>
    </source>
</evidence>
<dbReference type="SMART" id="SM00109">
    <property type="entry name" value="C1"/>
    <property type="match status" value="2"/>
</dbReference>
<dbReference type="InterPro" id="IPR002219">
    <property type="entry name" value="PKC_DAG/PE"/>
</dbReference>
<dbReference type="PANTHER" id="PTHR32410">
    <property type="entry name" value="CYSTEINE/HISTIDINE-RICH C1 DOMAIN FAMILY PROTEIN"/>
    <property type="match status" value="1"/>
</dbReference>
<protein>
    <recommendedName>
        <fullName evidence="1">E2 ubiquitin-conjugating enzyme</fullName>
        <ecNumber evidence="1">2.3.2.23</ecNumber>
    </recommendedName>
</protein>
<dbReference type="Gene3D" id="3.30.40.10">
    <property type="entry name" value="Zinc/RING finger domain, C3HC4 (zinc finger)"/>
    <property type="match status" value="1"/>
</dbReference>
<dbReference type="AlphaFoldDB" id="A0A6A2Y8G8"/>
<evidence type="ECO:0000256" key="3">
    <source>
        <dbReference type="ARBA" id="ARBA00022723"/>
    </source>
</evidence>
<gene>
    <name evidence="14" type="ORF">F3Y22_tig00112395pilonHSYRG00028</name>
</gene>
<evidence type="ECO:0000256" key="6">
    <source>
        <dbReference type="ARBA" id="ARBA00022771"/>
    </source>
</evidence>
<keyword evidence="6" id="KW-0863">Zinc-finger</keyword>
<evidence type="ECO:0000256" key="4">
    <source>
        <dbReference type="ARBA" id="ARBA00022737"/>
    </source>
</evidence>
<dbReference type="SMART" id="SM00212">
    <property type="entry name" value="UBCc"/>
    <property type="match status" value="1"/>
</dbReference>
<evidence type="ECO:0000259" key="13">
    <source>
        <dbReference type="PROSITE" id="PS50127"/>
    </source>
</evidence>
<accession>A0A6A2Y8G8</accession>
<feature type="domain" description="Phorbol-ester/DAG-type" evidence="12">
    <location>
        <begin position="629"/>
        <end position="681"/>
    </location>
</feature>
<dbReference type="InterPro" id="IPR016135">
    <property type="entry name" value="UBQ-conjugating_enzyme/RWD"/>
</dbReference>
<dbReference type="PANTHER" id="PTHR32410:SF216">
    <property type="entry name" value="PHORBOL-ESTER_DAG-TYPE DOMAIN-CONTAINING PROTEIN"/>
    <property type="match status" value="1"/>
</dbReference>
<dbReference type="PROSITE" id="PS50081">
    <property type="entry name" value="ZF_DAG_PE_2"/>
    <property type="match status" value="1"/>
</dbReference>
<evidence type="ECO:0000256" key="9">
    <source>
        <dbReference type="ARBA" id="ARBA00022840"/>
    </source>
</evidence>
<dbReference type="SUPFAM" id="SSF57889">
    <property type="entry name" value="Cysteine-rich domain"/>
    <property type="match status" value="3"/>
</dbReference>
<dbReference type="SUPFAM" id="SSF54495">
    <property type="entry name" value="UBC-like"/>
    <property type="match status" value="1"/>
</dbReference>
<proteinExistence type="predicted"/>
<feature type="region of interest" description="Disordered" evidence="11">
    <location>
        <begin position="176"/>
        <end position="227"/>
    </location>
</feature>
<dbReference type="InterPro" id="IPR004146">
    <property type="entry name" value="DC1"/>
</dbReference>
<dbReference type="FunFam" id="3.10.110.10:FF:000031">
    <property type="entry name" value="Ubiquitin-conjugating enzyme E2 22"/>
    <property type="match status" value="1"/>
</dbReference>
<dbReference type="PROSITE" id="PS50127">
    <property type="entry name" value="UBC_2"/>
    <property type="match status" value="1"/>
</dbReference>
<dbReference type="GO" id="GO:0061631">
    <property type="term" value="F:ubiquitin conjugating enzyme activity"/>
    <property type="evidence" value="ECO:0007669"/>
    <property type="project" value="UniProtKB-EC"/>
</dbReference>
<keyword evidence="3" id="KW-0479">Metal-binding</keyword>
<evidence type="ECO:0000256" key="11">
    <source>
        <dbReference type="SAM" id="MobiDB-lite"/>
    </source>
</evidence>
<name>A0A6A2Y8G8_HIBSY</name>
<dbReference type="CDD" id="cd23804">
    <property type="entry name" value="UBCc_UBE2S"/>
    <property type="match status" value="1"/>
</dbReference>
<dbReference type="Pfam" id="PF03107">
    <property type="entry name" value="C1_2"/>
    <property type="match status" value="2"/>
</dbReference>
<keyword evidence="9" id="KW-0067">ATP-binding</keyword>
<evidence type="ECO:0000313" key="14">
    <source>
        <dbReference type="EMBL" id="KAE8667607.1"/>
    </source>
</evidence>
<feature type="compositionally biased region" description="Low complexity" evidence="11">
    <location>
        <begin position="176"/>
        <end position="192"/>
    </location>
</feature>
<keyword evidence="15" id="KW-1185">Reference proteome</keyword>
<evidence type="ECO:0000256" key="2">
    <source>
        <dbReference type="ARBA" id="ARBA00022679"/>
    </source>
</evidence>
<keyword evidence="4" id="KW-0677">Repeat</keyword>
<dbReference type="InterPro" id="IPR023313">
    <property type="entry name" value="UBQ-conjugating_AS"/>
</dbReference>
<dbReference type="Gene3D" id="3.10.110.10">
    <property type="entry name" value="Ubiquitin Conjugating Enzyme"/>
    <property type="match status" value="1"/>
</dbReference>
<dbReference type="EMBL" id="VEPZ02001569">
    <property type="protein sequence ID" value="KAE8667607.1"/>
    <property type="molecule type" value="Genomic_DNA"/>
</dbReference>
<dbReference type="SMART" id="SM00249">
    <property type="entry name" value="PHD"/>
    <property type="match status" value="4"/>
</dbReference>
<keyword evidence="5" id="KW-0547">Nucleotide-binding</keyword>
<dbReference type="InterPro" id="IPR013083">
    <property type="entry name" value="Znf_RING/FYVE/PHD"/>
</dbReference>
<sequence length="1099" mass="124068">MATNENLPPNVIKQLAKELKSLDESPPEGIKVAGTPYENGVFRMKLLLSRDFPHSPPKGYFLTKIFHPNIATNGEICVNTLKKDWNPSLGLRHVLIVVRCLLIEPFPESALNEQAGKMLLENYDEYGRHARLYTGIHAKPKPKFKSGAICESTTALNVEQRNTSVLNVEQKNAASGAGLSLPTPLTPTTASTKGSNNPDHQHQQSTVPATETGVSGSGVVGISGTTAPKKEGLHKVPAVKKKMDARKKSLKRFIQIHKDCISLTRHIRLNLHPRPISHRFFVHIDHSDCRTWDCRICYKKVNIEHGSYYCSRPDCDFIVHVECSIKNKRLYGVVKVKNPDKFEESDDTSSIILIIKRIKMLSNGISLGACALNVLQYLTASHIKQKSHILFSMLTTTTGSAVLVVRSFIVPAKYTDAKIVHLLCIGDVLQYRIPPGIVACDNAMHIECVLGDYPFIKAGSKYTYEGHPHPLTFIKKIYYYSKCILCGELCQDLALSVWGMDAIGLQMLEPSIEFVHSDEKKEHGGASPHESSPSVAIRRRHQSKPLQWLLPWVLQTGAGTELQLRGVPVLPPQEMCRGALGDLSPCSPRPPPSSPSSGFGATEKTSQLQNLSVRDTTGKIIKTLHAAHEHPLFSINLFGYFNCEGCRDTIKEHDASFTCFDCGKFFHKKCLELPTAISHPCHRKHQLTLYSDVSALECLMCRCSHGGFFYRCVPCEVTFHVGCAWPPSIIVDKYHHDHPFTLLLRPNNTFECNACGNRGNHVSYICSTCNIQVHKDCVSLPRCIKLTLHPHPISHCFFLCIDHHDSRTWDCRICYGKVNIEHGSYYCPQPGCDFVIHVKCSIKKQKLYWVLEVGSPDEYDEFMDPTLLSDESMSSIVRVIKKIKVGDDEIAGEIEHVSHEHNLIFSDEFKGNKYCNGCVLPIAHFLFHDDEYEGKCSCCDKDASSVIAYRCKDCTFALHWRCATLPQTAWHKCDKHSLTLAYRDRDDYPLRRYCDICEEERDPRQWFYCCETCDNTMHIECVLGKYSFIRAGSRYAYEGHPHTLTFVKKIYYYAECNDCGEPCQDLALECEEHGCKYIVHWDCIAPQYLSSHIIYDSNQ</sequence>
<dbReference type="EC" id="2.3.2.23" evidence="1"/>
<keyword evidence="8" id="KW-0862">Zinc</keyword>
<dbReference type="InterPro" id="IPR046349">
    <property type="entry name" value="C1-like_sf"/>
</dbReference>
<dbReference type="Pfam" id="PF00179">
    <property type="entry name" value="UQ_con"/>
    <property type="match status" value="1"/>
</dbReference>
<feature type="region of interest" description="Disordered" evidence="11">
    <location>
        <begin position="581"/>
        <end position="608"/>
    </location>
</feature>
<keyword evidence="2" id="KW-0808">Transferase</keyword>
<dbReference type="GO" id="GO:0008270">
    <property type="term" value="F:zinc ion binding"/>
    <property type="evidence" value="ECO:0007669"/>
    <property type="project" value="UniProtKB-KW"/>
</dbReference>
<comment type="caution">
    <text evidence="14">The sequence shown here is derived from an EMBL/GenBank/DDBJ whole genome shotgun (WGS) entry which is preliminary data.</text>
</comment>
<feature type="region of interest" description="Disordered" evidence="11">
    <location>
        <begin position="518"/>
        <end position="537"/>
    </location>
</feature>
<keyword evidence="7" id="KW-0833">Ubl conjugation pathway</keyword>
<evidence type="ECO:0000256" key="8">
    <source>
        <dbReference type="ARBA" id="ARBA00022833"/>
    </source>
</evidence>
<reference evidence="14" key="1">
    <citation type="submission" date="2019-09" db="EMBL/GenBank/DDBJ databases">
        <title>Draft genome information of white flower Hibiscus syriacus.</title>
        <authorList>
            <person name="Kim Y.-M."/>
        </authorList>
    </citation>
    <scope>NUCLEOTIDE SEQUENCE [LARGE SCALE GENOMIC DNA]</scope>
    <source>
        <strain evidence="14">YM2019G1</strain>
    </source>
</reference>
<feature type="active site" description="Glycyl thioester intermediate" evidence="10">
    <location>
        <position position="77"/>
    </location>
</feature>
<dbReference type="InterPro" id="IPR053192">
    <property type="entry name" value="Vacuole_Formation_Reg"/>
</dbReference>
<feature type="compositionally biased region" description="Polar residues" evidence="11">
    <location>
        <begin position="193"/>
        <end position="209"/>
    </location>
</feature>
<dbReference type="PROSITE" id="PS00183">
    <property type="entry name" value="UBC_1"/>
    <property type="match status" value="1"/>
</dbReference>
<dbReference type="Proteomes" id="UP000436088">
    <property type="component" value="Unassembled WGS sequence"/>
</dbReference>
<evidence type="ECO:0000256" key="7">
    <source>
        <dbReference type="ARBA" id="ARBA00022786"/>
    </source>
</evidence>